<feature type="region of interest" description="Disordered" evidence="9">
    <location>
        <begin position="157"/>
        <end position="196"/>
    </location>
</feature>
<feature type="domain" description="C-type lectin" evidence="11">
    <location>
        <begin position="482"/>
        <end position="594"/>
    </location>
</feature>
<dbReference type="InterPro" id="IPR038398">
    <property type="entry name" value="NCD2_sf"/>
</dbReference>
<feature type="domain" description="C-type lectin" evidence="11">
    <location>
        <begin position="614"/>
        <end position="719"/>
    </location>
</feature>
<dbReference type="SMART" id="SM00042">
    <property type="entry name" value="CUB"/>
    <property type="match status" value="1"/>
</dbReference>
<dbReference type="Pfam" id="PF00431">
    <property type="entry name" value="CUB"/>
    <property type="match status" value="1"/>
</dbReference>
<comment type="caution">
    <text evidence="12">The sequence shown here is derived from an EMBL/GenBank/DDBJ whole genome shotgun (WGS) entry which is preliminary data.</text>
</comment>
<dbReference type="AlphaFoldDB" id="A0A9P1MXH4"/>
<comment type="caution">
    <text evidence="8">Lacks conserved residue(s) required for the propagation of feature annotation.</text>
</comment>
<evidence type="ECO:0000256" key="9">
    <source>
        <dbReference type="SAM" id="MobiDB-lite"/>
    </source>
</evidence>
<feature type="region of interest" description="Disordered" evidence="9">
    <location>
        <begin position="388"/>
        <end position="458"/>
    </location>
</feature>
<dbReference type="InterPro" id="IPR018378">
    <property type="entry name" value="C-type_lectin_CS"/>
</dbReference>
<evidence type="ECO:0000256" key="1">
    <source>
        <dbReference type="ARBA" id="ARBA00004123"/>
    </source>
</evidence>
<dbReference type="PROSITE" id="PS00615">
    <property type="entry name" value="C_TYPE_LECTIN_1"/>
    <property type="match status" value="1"/>
</dbReference>
<keyword evidence="7" id="KW-0539">Nucleus</keyword>
<keyword evidence="6" id="KW-0804">Transcription</keyword>
<comment type="similarity">
    <text evidence="2">Belongs to the NAB family.</text>
</comment>
<feature type="compositionally biased region" description="Low complexity" evidence="9">
    <location>
        <begin position="179"/>
        <end position="196"/>
    </location>
</feature>
<organism evidence="12 13">
    <name type="scientific">Caenorhabditis angaria</name>
    <dbReference type="NCBI Taxonomy" id="860376"/>
    <lineage>
        <taxon>Eukaryota</taxon>
        <taxon>Metazoa</taxon>
        <taxon>Ecdysozoa</taxon>
        <taxon>Nematoda</taxon>
        <taxon>Chromadorea</taxon>
        <taxon>Rhabditida</taxon>
        <taxon>Rhabditina</taxon>
        <taxon>Rhabditomorpha</taxon>
        <taxon>Rhabditoidea</taxon>
        <taxon>Rhabditidae</taxon>
        <taxon>Peloderinae</taxon>
        <taxon>Caenorhabditis</taxon>
    </lineage>
</organism>
<dbReference type="GO" id="GO:0003712">
    <property type="term" value="F:transcription coregulator activity"/>
    <property type="evidence" value="ECO:0007669"/>
    <property type="project" value="InterPro"/>
</dbReference>
<dbReference type="Pfam" id="PF04905">
    <property type="entry name" value="NCD2"/>
    <property type="match status" value="1"/>
</dbReference>
<dbReference type="GO" id="GO:0045892">
    <property type="term" value="P:negative regulation of DNA-templated transcription"/>
    <property type="evidence" value="ECO:0007669"/>
    <property type="project" value="InterPro"/>
</dbReference>
<dbReference type="OrthoDB" id="10028556at2759"/>
<evidence type="ECO:0000256" key="8">
    <source>
        <dbReference type="PROSITE-ProRule" id="PRU00059"/>
    </source>
</evidence>
<evidence type="ECO:0000313" key="13">
    <source>
        <dbReference type="Proteomes" id="UP001152747"/>
    </source>
</evidence>
<keyword evidence="4" id="KW-0805">Transcription regulation</keyword>
<dbReference type="Gene3D" id="1.20.120.2010">
    <property type="entry name" value="NAB conserved domain 2"/>
    <property type="match status" value="1"/>
</dbReference>
<evidence type="ECO:0000256" key="5">
    <source>
        <dbReference type="ARBA" id="ARBA00023157"/>
    </source>
</evidence>
<dbReference type="CDD" id="cd00041">
    <property type="entry name" value="CUB"/>
    <property type="match status" value="1"/>
</dbReference>
<name>A0A9P1MXH4_9PELO</name>
<dbReference type="InterPro" id="IPR035914">
    <property type="entry name" value="Sperma_CUB_dom_sf"/>
</dbReference>
<feature type="region of interest" description="Disordered" evidence="9">
    <location>
        <begin position="1"/>
        <end position="27"/>
    </location>
</feature>
<feature type="domain" description="CUB" evidence="10">
    <location>
        <begin position="830"/>
        <end position="959"/>
    </location>
</feature>
<dbReference type="SMART" id="SM00034">
    <property type="entry name" value="CLECT"/>
    <property type="match status" value="2"/>
</dbReference>
<dbReference type="InterPro" id="IPR006989">
    <property type="entry name" value="NAB_co-repressor_dom"/>
</dbReference>
<evidence type="ECO:0000256" key="3">
    <source>
        <dbReference type="ARBA" id="ARBA00022491"/>
    </source>
</evidence>
<evidence type="ECO:0000256" key="4">
    <source>
        <dbReference type="ARBA" id="ARBA00023015"/>
    </source>
</evidence>
<dbReference type="Proteomes" id="UP001152747">
    <property type="component" value="Unassembled WGS sequence"/>
</dbReference>
<evidence type="ECO:0000313" key="12">
    <source>
        <dbReference type="EMBL" id="CAI5443874.1"/>
    </source>
</evidence>
<proteinExistence type="inferred from homology"/>
<dbReference type="Gene3D" id="2.60.120.290">
    <property type="entry name" value="Spermadhesin, CUB domain"/>
    <property type="match status" value="2"/>
</dbReference>
<evidence type="ECO:0000256" key="6">
    <source>
        <dbReference type="ARBA" id="ARBA00023163"/>
    </source>
</evidence>
<keyword evidence="5" id="KW-1015">Disulfide bond</keyword>
<reference evidence="12" key="1">
    <citation type="submission" date="2022-11" db="EMBL/GenBank/DDBJ databases">
        <authorList>
            <person name="Kikuchi T."/>
        </authorList>
    </citation>
    <scope>NUCLEOTIDE SEQUENCE</scope>
    <source>
        <strain evidence="12">PS1010</strain>
    </source>
</reference>
<dbReference type="InterPro" id="IPR016186">
    <property type="entry name" value="C-type_lectin-like/link_sf"/>
</dbReference>
<evidence type="ECO:0000259" key="11">
    <source>
        <dbReference type="PROSITE" id="PS50041"/>
    </source>
</evidence>
<keyword evidence="3" id="KW-0678">Repressor</keyword>
<dbReference type="PROSITE" id="PS50041">
    <property type="entry name" value="C_TYPE_LECTIN_2"/>
    <property type="match status" value="2"/>
</dbReference>
<feature type="domain" description="CUB" evidence="10">
    <location>
        <begin position="731"/>
        <end position="827"/>
    </location>
</feature>
<accession>A0A9P1MXH4</accession>
<evidence type="ECO:0000259" key="10">
    <source>
        <dbReference type="PROSITE" id="PS01180"/>
    </source>
</evidence>
<evidence type="ECO:0000256" key="7">
    <source>
        <dbReference type="ARBA" id="ARBA00023242"/>
    </source>
</evidence>
<dbReference type="EMBL" id="CANHGI010000002">
    <property type="protein sequence ID" value="CAI5443874.1"/>
    <property type="molecule type" value="Genomic_DNA"/>
</dbReference>
<dbReference type="SUPFAM" id="SSF56436">
    <property type="entry name" value="C-type lectin-like"/>
    <property type="match status" value="2"/>
</dbReference>
<dbReference type="SUPFAM" id="SSF49854">
    <property type="entry name" value="Spermadhesin, CUB domain"/>
    <property type="match status" value="2"/>
</dbReference>
<dbReference type="Pfam" id="PF04904">
    <property type="entry name" value="SAM_NCD1"/>
    <property type="match status" value="1"/>
</dbReference>
<comment type="subcellular location">
    <subcellularLocation>
        <location evidence="1">Nucleus</location>
    </subcellularLocation>
</comment>
<dbReference type="InterPro" id="IPR000859">
    <property type="entry name" value="CUB_dom"/>
</dbReference>
<feature type="compositionally biased region" description="Low complexity" evidence="9">
    <location>
        <begin position="445"/>
        <end position="458"/>
    </location>
</feature>
<gene>
    <name evidence="12" type="ORF">CAMP_LOCUS6511</name>
</gene>
<protein>
    <submittedName>
        <fullName evidence="12">Uncharacterized protein</fullName>
    </submittedName>
</protein>
<dbReference type="InterPro" id="IPR016187">
    <property type="entry name" value="CTDL_fold"/>
</dbReference>
<dbReference type="Pfam" id="PF00059">
    <property type="entry name" value="Lectin_C"/>
    <property type="match status" value="2"/>
</dbReference>
<dbReference type="InterPro" id="IPR013761">
    <property type="entry name" value="SAM/pointed_sf"/>
</dbReference>
<dbReference type="Gene3D" id="1.10.150.50">
    <property type="entry name" value="Transcription Factor, Ets-1"/>
    <property type="match status" value="1"/>
</dbReference>
<feature type="compositionally biased region" description="Low complexity" evidence="9">
    <location>
        <begin position="1"/>
        <end position="11"/>
    </location>
</feature>
<dbReference type="InterPro" id="IPR006988">
    <property type="entry name" value="Nab_N"/>
</dbReference>
<dbReference type="InterPro" id="IPR001304">
    <property type="entry name" value="C-type_lectin-like"/>
</dbReference>
<dbReference type="GO" id="GO:0005634">
    <property type="term" value="C:nucleus"/>
    <property type="evidence" value="ECO:0007669"/>
    <property type="project" value="UniProtKB-SubCell"/>
</dbReference>
<evidence type="ECO:0000256" key="2">
    <source>
        <dbReference type="ARBA" id="ARBA00008864"/>
    </source>
</evidence>
<sequence>MSSSSSSTPSSIQPPAKDDANRSISPALSTPTTYSEWQLFAVLNRANLLQYYQTFISKGGDDINQIMQCDENEFLEIMALVGMSNKPLHVRRLQKTLKEFSEDMTKFNIQAIQQIGPPPANNLTFSAASDAMALLLPGLVNQLTAASSCANSTNCGDMAADTSSASPSQNPMGLELFDAQPSQNQSSAATSSSSQAGRATANIVSGQNLNFPRTPLLVAARSIVGGSSGSQEKEGSSSPFLAPFNNDFVSLGDFDPNNPSLTENPVLSAAQIARLTECALNASKCLPNLPPRYVQNKKRVSKEVLELLTSTPESMPNRVQLFRKFSAIYGRFDTKRKPHKVLTLHETTVNEAAAQLCLLVPALLTRRDELFPLARQIVKDAGYHYAKSRKRPCDPADLHSPISSPSTSPPPPGMDEQGFELDGGSNSRNADEMCSSSSGDGTRLTDSPNDSTSTDSTTVHHTNSALVQFSEELQCINGFTLVNNKCLKLITADQTHSAARRECNLNGGNLVSIYNSIDNTAIAQLAISSSDPIWIGLNCMDDRDLGSCFWDDQVGNASAFNNFIAANPSSEVGTCVYMLNFGSLRGRWFSGSCEGMEINAVCETTPIETCLYTYNGYCYYPLGALSQIEAQNACSQNCKGDLVSIHSAEENTLVSRIFEYNPKRYLWIGAQGNSWIDGSVWNYTNIGYQNTTTKCYSMSLINGRWMSTDCYSQLPAICKISMNSECGNRACSGVTNLTDTGVIYSPNYPNSYRSAHNQSIPCYYLFTVKTEIAIIYFEQLTLNQNARIELYSSLTSQTPFAIIKNSQGTNITFQSSTNLIKMVFKPCFNCGNTGNSEIFKWKAILGQQYLNPCGNLMETNGVITSLGYPGNYPNNWQCDYLLHSSRRVQVHFTDFYTEGYFDYVRVYDGENSTAPVLATISGIPVDNLTYTSTGQYLYLLFSTDKTNNFRGFSAVFYDFN</sequence>
<dbReference type="Gene3D" id="3.10.100.10">
    <property type="entry name" value="Mannose-Binding Protein A, subunit A"/>
    <property type="match status" value="2"/>
</dbReference>
<keyword evidence="13" id="KW-1185">Reference proteome</keyword>
<dbReference type="InterPro" id="IPR039040">
    <property type="entry name" value="NAB_fam"/>
</dbReference>
<feature type="compositionally biased region" description="Polar residues" evidence="9">
    <location>
        <begin position="157"/>
        <end position="171"/>
    </location>
</feature>
<dbReference type="PROSITE" id="PS01180">
    <property type="entry name" value="CUB"/>
    <property type="match status" value="2"/>
</dbReference>
<feature type="compositionally biased region" description="Polar residues" evidence="9">
    <location>
        <begin position="424"/>
        <end position="440"/>
    </location>
</feature>
<dbReference type="CDD" id="cd00037">
    <property type="entry name" value="CLECT"/>
    <property type="match status" value="2"/>
</dbReference>
<dbReference type="PANTHER" id="PTHR12623">
    <property type="entry name" value="NGFI-A BINDING PROTEIN"/>
    <property type="match status" value="1"/>
</dbReference>
<dbReference type="PANTHER" id="PTHR12623:SF10">
    <property type="entry name" value="NGFI-A-BINDING PROTEIN HOMOLOG"/>
    <property type="match status" value="1"/>
</dbReference>